<evidence type="ECO:0000256" key="4">
    <source>
        <dbReference type="SAM" id="MobiDB-lite"/>
    </source>
</evidence>
<feature type="region of interest" description="Disordered" evidence="4">
    <location>
        <begin position="83"/>
        <end position="122"/>
    </location>
</feature>
<organism evidence="6 7">
    <name type="scientific">Tautonia plasticadhaerens</name>
    <dbReference type="NCBI Taxonomy" id="2527974"/>
    <lineage>
        <taxon>Bacteria</taxon>
        <taxon>Pseudomonadati</taxon>
        <taxon>Planctomycetota</taxon>
        <taxon>Planctomycetia</taxon>
        <taxon>Isosphaerales</taxon>
        <taxon>Isosphaeraceae</taxon>
        <taxon>Tautonia</taxon>
    </lineage>
</organism>
<evidence type="ECO:0000259" key="5">
    <source>
        <dbReference type="PROSITE" id="PS00662"/>
    </source>
</evidence>
<dbReference type="AlphaFoldDB" id="A0A518HCV7"/>
<sequence length="519" mass="57649">MPVDQRRCEGPPEAIAMAEDVVTRDADTAIDDEALVRVLFERQLLSTDRLLVAQRHAQEQDIALMRALRDLHLVAPEDLEKAVSDRLAEQEDEERARAEAEAEGLTPDAPAAEPVADEERAERDLRAELRGIAETAVPSDLIEQVMIRGLLARATDIHLDPHDDRYLVRFRIDSQLHHMVDLDLETGQAVVRGIKILSEMNLVECRHPQDGALTVRHQGRTHNLRCSTLPTTRGEKVVLRVLEPISVRFEMGNLGLEPEQATKINQFLSRPYGAVLVGGPVGAGKTTTLYSCLDRVTHPRRNVMTIEDPVEYNFPGVNQVEINNQIGLTFAQGLRSILRQDPDVLMIGEIRDDETAAIGIRAALTGVLVFSTIHASDAAGTITSLFNYGVPGYTLSSALQGVVNQRLVRTICPNCRVSFRADETVVRALKLDPSEHRGLTLYRGEGCASCFHSGYHGRTGIYEVMDVSELIRELILLQTTKEVIRQVARDEGMKTLRQAAITKVIQGVTTIEEMYRVTL</sequence>
<dbReference type="PROSITE" id="PS00662">
    <property type="entry name" value="T2SP_E"/>
    <property type="match status" value="1"/>
</dbReference>
<evidence type="ECO:0000256" key="3">
    <source>
        <dbReference type="ARBA" id="ARBA00022840"/>
    </source>
</evidence>
<dbReference type="Pfam" id="PF00437">
    <property type="entry name" value="T2SSE"/>
    <property type="match status" value="1"/>
</dbReference>
<evidence type="ECO:0000256" key="2">
    <source>
        <dbReference type="ARBA" id="ARBA00022741"/>
    </source>
</evidence>
<dbReference type="OrthoDB" id="244550at2"/>
<proteinExistence type="inferred from homology"/>
<evidence type="ECO:0000256" key="1">
    <source>
        <dbReference type="ARBA" id="ARBA00006611"/>
    </source>
</evidence>
<dbReference type="FunFam" id="3.40.50.300:FF:000398">
    <property type="entry name" value="Type IV pilus assembly ATPase PilB"/>
    <property type="match status" value="1"/>
</dbReference>
<dbReference type="PANTHER" id="PTHR30258:SF2">
    <property type="entry name" value="COMG OPERON PROTEIN 1"/>
    <property type="match status" value="1"/>
</dbReference>
<dbReference type="Gene3D" id="3.40.50.300">
    <property type="entry name" value="P-loop containing nucleotide triphosphate hydrolases"/>
    <property type="match status" value="1"/>
</dbReference>
<evidence type="ECO:0000313" key="6">
    <source>
        <dbReference type="EMBL" id="QDV38653.1"/>
    </source>
</evidence>
<dbReference type="EMBL" id="CP036426">
    <property type="protein sequence ID" value="QDV38653.1"/>
    <property type="molecule type" value="Genomic_DNA"/>
</dbReference>
<dbReference type="RefSeq" id="WP_145277317.1">
    <property type="nucleotide sequence ID" value="NZ_CP036426.1"/>
</dbReference>
<dbReference type="GO" id="GO:0016887">
    <property type="term" value="F:ATP hydrolysis activity"/>
    <property type="evidence" value="ECO:0007669"/>
    <property type="project" value="TreeGrafter"/>
</dbReference>
<dbReference type="GO" id="GO:0005886">
    <property type="term" value="C:plasma membrane"/>
    <property type="evidence" value="ECO:0007669"/>
    <property type="project" value="TreeGrafter"/>
</dbReference>
<accession>A0A518HCV7</accession>
<feature type="domain" description="Bacterial type II secretion system protein E" evidence="5">
    <location>
        <begin position="338"/>
        <end position="352"/>
    </location>
</feature>
<dbReference type="SUPFAM" id="SSF52540">
    <property type="entry name" value="P-loop containing nucleoside triphosphate hydrolases"/>
    <property type="match status" value="1"/>
</dbReference>
<dbReference type="CDD" id="cd01129">
    <property type="entry name" value="PulE-GspE-like"/>
    <property type="match status" value="1"/>
</dbReference>
<keyword evidence="3" id="KW-0067">ATP-binding</keyword>
<dbReference type="KEGG" id="tpla:ElP_66080"/>
<keyword evidence="7" id="KW-1185">Reference proteome</keyword>
<feature type="compositionally biased region" description="Basic and acidic residues" evidence="4">
    <location>
        <begin position="83"/>
        <end position="100"/>
    </location>
</feature>
<dbReference type="Proteomes" id="UP000317835">
    <property type="component" value="Chromosome"/>
</dbReference>
<reference evidence="6 7" key="1">
    <citation type="submission" date="2019-02" db="EMBL/GenBank/DDBJ databases">
        <title>Deep-cultivation of Planctomycetes and their phenomic and genomic characterization uncovers novel biology.</title>
        <authorList>
            <person name="Wiegand S."/>
            <person name="Jogler M."/>
            <person name="Boedeker C."/>
            <person name="Pinto D."/>
            <person name="Vollmers J."/>
            <person name="Rivas-Marin E."/>
            <person name="Kohn T."/>
            <person name="Peeters S.H."/>
            <person name="Heuer A."/>
            <person name="Rast P."/>
            <person name="Oberbeckmann S."/>
            <person name="Bunk B."/>
            <person name="Jeske O."/>
            <person name="Meyerdierks A."/>
            <person name="Storesund J.E."/>
            <person name="Kallscheuer N."/>
            <person name="Luecker S."/>
            <person name="Lage O.M."/>
            <person name="Pohl T."/>
            <person name="Merkel B.J."/>
            <person name="Hornburger P."/>
            <person name="Mueller R.-W."/>
            <person name="Bruemmer F."/>
            <person name="Labrenz M."/>
            <person name="Spormann A.M."/>
            <person name="Op den Camp H."/>
            <person name="Overmann J."/>
            <person name="Amann R."/>
            <person name="Jetten M.S.M."/>
            <person name="Mascher T."/>
            <person name="Medema M.H."/>
            <person name="Devos D.P."/>
            <person name="Kaster A.-K."/>
            <person name="Ovreas L."/>
            <person name="Rohde M."/>
            <person name="Galperin M.Y."/>
            <person name="Jogler C."/>
        </authorList>
    </citation>
    <scope>NUCLEOTIDE SEQUENCE [LARGE SCALE GENOMIC DNA]</scope>
    <source>
        <strain evidence="6 7">ElP</strain>
    </source>
</reference>
<dbReference type="InterPro" id="IPR001482">
    <property type="entry name" value="T2SS/T4SS_dom"/>
</dbReference>
<dbReference type="InterPro" id="IPR027417">
    <property type="entry name" value="P-loop_NTPase"/>
</dbReference>
<gene>
    <name evidence="6" type="primary">epsE_7</name>
    <name evidence="6" type="ORF">ElP_66080</name>
</gene>
<protein>
    <submittedName>
        <fullName evidence="6">Type II secretion system protein E</fullName>
    </submittedName>
</protein>
<dbReference type="PANTHER" id="PTHR30258">
    <property type="entry name" value="TYPE II SECRETION SYSTEM PROTEIN GSPE-RELATED"/>
    <property type="match status" value="1"/>
</dbReference>
<dbReference type="Gene3D" id="3.30.450.90">
    <property type="match status" value="1"/>
</dbReference>
<dbReference type="GO" id="GO:0005524">
    <property type="term" value="F:ATP binding"/>
    <property type="evidence" value="ECO:0007669"/>
    <property type="project" value="UniProtKB-KW"/>
</dbReference>
<name>A0A518HCV7_9BACT</name>
<keyword evidence="2" id="KW-0547">Nucleotide-binding</keyword>
<evidence type="ECO:0000313" key="7">
    <source>
        <dbReference type="Proteomes" id="UP000317835"/>
    </source>
</evidence>
<comment type="similarity">
    <text evidence="1">Belongs to the GSP E family.</text>
</comment>